<keyword evidence="7" id="KW-1185">Reference proteome</keyword>
<dbReference type="SUPFAM" id="SSF53850">
    <property type="entry name" value="Periplasmic binding protein-like II"/>
    <property type="match status" value="1"/>
</dbReference>
<evidence type="ECO:0000313" key="7">
    <source>
        <dbReference type="Proteomes" id="UP000281112"/>
    </source>
</evidence>
<comment type="caution">
    <text evidence="6">The sequence shown here is derived from an EMBL/GenBank/DDBJ whole genome shotgun (WGS) entry which is preliminary data.</text>
</comment>
<comment type="similarity">
    <text evidence="1">Belongs to the LysR transcriptional regulatory family.</text>
</comment>
<evidence type="ECO:0000313" key="6">
    <source>
        <dbReference type="EMBL" id="RQW63306.1"/>
    </source>
</evidence>
<dbReference type="OrthoDB" id="3252676at2"/>
<dbReference type="Gene3D" id="1.10.10.10">
    <property type="entry name" value="Winged helix-like DNA-binding domain superfamily/Winged helix DNA-binding domain"/>
    <property type="match status" value="1"/>
</dbReference>
<dbReference type="Pfam" id="PF00126">
    <property type="entry name" value="HTH_1"/>
    <property type="match status" value="1"/>
</dbReference>
<dbReference type="PANTHER" id="PTHR30579">
    <property type="entry name" value="TRANSCRIPTIONAL REGULATOR"/>
    <property type="match status" value="1"/>
</dbReference>
<dbReference type="RefSeq" id="WP_124936772.1">
    <property type="nucleotide sequence ID" value="NZ_RJVQ01000003.1"/>
</dbReference>
<dbReference type="SUPFAM" id="SSF46785">
    <property type="entry name" value="Winged helix' DNA-binding domain"/>
    <property type="match status" value="1"/>
</dbReference>
<sequence length="302" mass="33698">MSLLSPQVVAFIAVIEETSFERAAKRLSVTPSAISQRIKQLEDRVGQLLVVRTSPCKATPAGELLLSRVKPMSLLEAEVLEDFMPDELESTHAKMFSIAVNEDSLSSWLLPSLSQLYKGYGHRFDIRVDNEDFTLNHLRNGEVIGALTSEKKALQGCEVHPLGSMRYCAIASPDIYERYFKQGLTAEAFEQAPTLDYDHKDYLQKRFVKMITKQDVVPNNVHYLPTSIGLVEAAKLGMGWCVTTEGLLGDAIESKQLINIAPDISLFEPLYWQHAGVRSRVLKQITNSFISASSSVLYSDKV</sequence>
<dbReference type="Gene3D" id="3.40.190.290">
    <property type="match status" value="1"/>
</dbReference>
<keyword evidence="2" id="KW-0805">Transcription regulation</keyword>
<protein>
    <submittedName>
        <fullName evidence="6">LysR family transcriptional regulator ArgP</fullName>
    </submittedName>
</protein>
<keyword evidence="3" id="KW-0238">DNA-binding</keyword>
<evidence type="ECO:0000259" key="5">
    <source>
        <dbReference type="PROSITE" id="PS50931"/>
    </source>
</evidence>
<dbReference type="AlphaFoldDB" id="A0A3N9U5H8"/>
<name>A0A3N9U5H8_9VIBR</name>
<dbReference type="PANTHER" id="PTHR30579:SF2">
    <property type="entry name" value="HTH-TYPE TRANSCRIPTIONAL REGULATOR ARGP"/>
    <property type="match status" value="1"/>
</dbReference>
<dbReference type="InterPro" id="IPR036390">
    <property type="entry name" value="WH_DNA-bd_sf"/>
</dbReference>
<accession>A0A3N9U5H8</accession>
<dbReference type="GO" id="GO:0003677">
    <property type="term" value="F:DNA binding"/>
    <property type="evidence" value="ECO:0007669"/>
    <property type="project" value="UniProtKB-KW"/>
</dbReference>
<gene>
    <name evidence="6" type="ORF">EES38_08615</name>
</gene>
<reference evidence="6 7" key="1">
    <citation type="submission" date="2018-11" db="EMBL/GenBank/DDBJ databases">
        <title>Vibrio LJC006 sp. nov., isolated from seawater during the bloom of the enteromorpha.</title>
        <authorList>
            <person name="Liang J."/>
        </authorList>
    </citation>
    <scope>NUCLEOTIDE SEQUENCE [LARGE SCALE GENOMIC DNA]</scope>
    <source>
        <strain evidence="6 7">LJC006</strain>
    </source>
</reference>
<dbReference type="NCBIfam" id="NF002964">
    <property type="entry name" value="PRK03635.1"/>
    <property type="match status" value="1"/>
</dbReference>
<dbReference type="PROSITE" id="PS50931">
    <property type="entry name" value="HTH_LYSR"/>
    <property type="match status" value="1"/>
</dbReference>
<evidence type="ECO:0000256" key="1">
    <source>
        <dbReference type="ARBA" id="ARBA00009437"/>
    </source>
</evidence>
<keyword evidence="4" id="KW-0804">Transcription</keyword>
<proteinExistence type="inferred from homology"/>
<dbReference type="InterPro" id="IPR036388">
    <property type="entry name" value="WH-like_DNA-bd_sf"/>
</dbReference>
<feature type="domain" description="HTH lysR-type" evidence="5">
    <location>
        <begin position="1"/>
        <end position="59"/>
    </location>
</feature>
<dbReference type="InterPro" id="IPR017685">
    <property type="entry name" value="ArgP"/>
</dbReference>
<dbReference type="EMBL" id="RJVQ01000003">
    <property type="protein sequence ID" value="RQW63306.1"/>
    <property type="molecule type" value="Genomic_DNA"/>
</dbReference>
<evidence type="ECO:0000256" key="3">
    <source>
        <dbReference type="ARBA" id="ARBA00023125"/>
    </source>
</evidence>
<evidence type="ECO:0000256" key="2">
    <source>
        <dbReference type="ARBA" id="ARBA00023015"/>
    </source>
</evidence>
<evidence type="ECO:0000256" key="4">
    <source>
        <dbReference type="ARBA" id="ARBA00023163"/>
    </source>
</evidence>
<dbReference type="InterPro" id="IPR050176">
    <property type="entry name" value="LTTR"/>
</dbReference>
<organism evidence="6 7">
    <name type="scientific">Vibrio viridaestus</name>
    <dbReference type="NCBI Taxonomy" id="2487322"/>
    <lineage>
        <taxon>Bacteria</taxon>
        <taxon>Pseudomonadati</taxon>
        <taxon>Pseudomonadota</taxon>
        <taxon>Gammaproteobacteria</taxon>
        <taxon>Vibrionales</taxon>
        <taxon>Vibrionaceae</taxon>
        <taxon>Vibrio</taxon>
    </lineage>
</organism>
<dbReference type="Proteomes" id="UP000281112">
    <property type="component" value="Unassembled WGS sequence"/>
</dbReference>
<dbReference type="GO" id="GO:0003700">
    <property type="term" value="F:DNA-binding transcription factor activity"/>
    <property type="evidence" value="ECO:0007669"/>
    <property type="project" value="InterPro"/>
</dbReference>
<dbReference type="NCBIfam" id="TIGR03298">
    <property type="entry name" value="argP"/>
    <property type="match status" value="1"/>
</dbReference>
<dbReference type="Pfam" id="PF03466">
    <property type="entry name" value="LysR_substrate"/>
    <property type="match status" value="1"/>
</dbReference>
<dbReference type="InterPro" id="IPR005119">
    <property type="entry name" value="LysR_subst-bd"/>
</dbReference>
<dbReference type="InterPro" id="IPR000847">
    <property type="entry name" value="LysR_HTH_N"/>
</dbReference>